<sequence length="57" mass="6568">MSSKGESVEGCNHHSLIDLRGIFFARMFFDLFGKPETYNLIFLVQTIFVIFPPSLKQ</sequence>
<gene>
    <name evidence="1" type="ORF">FMOSSE_LOCUS1026</name>
</gene>
<comment type="caution">
    <text evidence="1">The sequence shown here is derived from an EMBL/GenBank/DDBJ whole genome shotgun (WGS) entry which is preliminary data.</text>
</comment>
<reference evidence="1" key="1">
    <citation type="submission" date="2021-06" db="EMBL/GenBank/DDBJ databases">
        <authorList>
            <person name="Kallberg Y."/>
            <person name="Tangrot J."/>
            <person name="Rosling A."/>
        </authorList>
    </citation>
    <scope>NUCLEOTIDE SEQUENCE</scope>
    <source>
        <strain evidence="1">87-6 pot B 2015</strain>
    </source>
</reference>
<keyword evidence="2" id="KW-1185">Reference proteome</keyword>
<evidence type="ECO:0000313" key="1">
    <source>
        <dbReference type="EMBL" id="CAG8443909.1"/>
    </source>
</evidence>
<dbReference type="Proteomes" id="UP000789375">
    <property type="component" value="Unassembled WGS sequence"/>
</dbReference>
<accession>A0A9N8YS60</accession>
<name>A0A9N8YS60_FUNMO</name>
<organism evidence="1 2">
    <name type="scientific">Funneliformis mosseae</name>
    <name type="common">Endomycorrhizal fungus</name>
    <name type="synonym">Glomus mosseae</name>
    <dbReference type="NCBI Taxonomy" id="27381"/>
    <lineage>
        <taxon>Eukaryota</taxon>
        <taxon>Fungi</taxon>
        <taxon>Fungi incertae sedis</taxon>
        <taxon>Mucoromycota</taxon>
        <taxon>Glomeromycotina</taxon>
        <taxon>Glomeromycetes</taxon>
        <taxon>Glomerales</taxon>
        <taxon>Glomeraceae</taxon>
        <taxon>Funneliformis</taxon>
    </lineage>
</organism>
<dbReference type="EMBL" id="CAJVPP010000111">
    <property type="protein sequence ID" value="CAG8443909.1"/>
    <property type="molecule type" value="Genomic_DNA"/>
</dbReference>
<dbReference type="AlphaFoldDB" id="A0A9N8YS60"/>
<proteinExistence type="predicted"/>
<evidence type="ECO:0000313" key="2">
    <source>
        <dbReference type="Proteomes" id="UP000789375"/>
    </source>
</evidence>
<protein>
    <submittedName>
        <fullName evidence="1">175_t:CDS:1</fullName>
    </submittedName>
</protein>